<dbReference type="PANTHER" id="PTHR32448">
    <property type="entry name" value="OS08G0158400 PROTEIN"/>
    <property type="match status" value="1"/>
</dbReference>
<organism evidence="2 3">
    <name type="scientific">Panicum miliaceum</name>
    <name type="common">Proso millet</name>
    <name type="synonym">Broomcorn millet</name>
    <dbReference type="NCBI Taxonomy" id="4540"/>
    <lineage>
        <taxon>Eukaryota</taxon>
        <taxon>Viridiplantae</taxon>
        <taxon>Streptophyta</taxon>
        <taxon>Embryophyta</taxon>
        <taxon>Tracheophyta</taxon>
        <taxon>Spermatophyta</taxon>
        <taxon>Magnoliopsida</taxon>
        <taxon>Liliopsida</taxon>
        <taxon>Poales</taxon>
        <taxon>Poaceae</taxon>
        <taxon>PACMAD clade</taxon>
        <taxon>Panicoideae</taxon>
        <taxon>Panicodae</taxon>
        <taxon>Paniceae</taxon>
        <taxon>Panicinae</taxon>
        <taxon>Panicum</taxon>
        <taxon>Panicum sect. Panicum</taxon>
    </lineage>
</organism>
<evidence type="ECO:0000313" key="3">
    <source>
        <dbReference type="Proteomes" id="UP000275267"/>
    </source>
</evidence>
<proteinExistence type="predicted"/>
<protein>
    <submittedName>
        <fullName evidence="2">FAD-binding Berberine family protein</fullName>
    </submittedName>
</protein>
<comment type="caution">
    <text evidence="2">The sequence shown here is derived from an EMBL/GenBank/DDBJ whole genome shotgun (WGS) entry which is preliminary data.</text>
</comment>
<reference evidence="3" key="1">
    <citation type="journal article" date="2019" name="Nat. Commun.">
        <title>The genome of broomcorn millet.</title>
        <authorList>
            <person name="Zou C."/>
            <person name="Miki D."/>
            <person name="Li D."/>
            <person name="Tang Q."/>
            <person name="Xiao L."/>
            <person name="Rajput S."/>
            <person name="Deng P."/>
            <person name="Jia W."/>
            <person name="Huang R."/>
            <person name="Zhang M."/>
            <person name="Sun Y."/>
            <person name="Hu J."/>
            <person name="Fu X."/>
            <person name="Schnable P.S."/>
            <person name="Li F."/>
            <person name="Zhang H."/>
            <person name="Feng B."/>
            <person name="Zhu X."/>
            <person name="Liu R."/>
            <person name="Schnable J.C."/>
            <person name="Zhu J.-K."/>
            <person name="Zhang H."/>
        </authorList>
    </citation>
    <scope>NUCLEOTIDE SEQUENCE [LARGE SCALE GENOMIC DNA]</scope>
</reference>
<evidence type="ECO:0000313" key="2">
    <source>
        <dbReference type="EMBL" id="RLN04645.1"/>
    </source>
</evidence>
<feature type="compositionally biased region" description="Polar residues" evidence="1">
    <location>
        <begin position="67"/>
        <end position="83"/>
    </location>
</feature>
<dbReference type="Proteomes" id="UP000275267">
    <property type="component" value="Unassembled WGS sequence"/>
</dbReference>
<dbReference type="InterPro" id="IPR016169">
    <property type="entry name" value="FAD-bd_PCMH_sub2"/>
</dbReference>
<dbReference type="STRING" id="4540.A0A3L6RLJ8"/>
<dbReference type="OrthoDB" id="1429686at2759"/>
<dbReference type="Gene3D" id="3.40.462.20">
    <property type="match status" value="2"/>
</dbReference>
<evidence type="ECO:0000256" key="1">
    <source>
        <dbReference type="SAM" id="MobiDB-lite"/>
    </source>
</evidence>
<keyword evidence="3" id="KW-1185">Reference proteome</keyword>
<dbReference type="AlphaFoldDB" id="A0A3L6RLJ8"/>
<feature type="region of interest" description="Disordered" evidence="1">
    <location>
        <begin position="66"/>
        <end position="85"/>
    </location>
</feature>
<accession>A0A3L6RLJ8</accession>
<gene>
    <name evidence="2" type="ORF">C2845_PM13G03680</name>
</gene>
<sequence length="164" mass="17633">MGDDVFWAIRGGGGGRWGVMYAWKLRLVPVPRNVTSFSASRAEPVELVAGLVHRWQLVGPSLPPCRTASTSRGTSRIQATPRASRSDYVRSPIPRRAVAGTVRHLSTGPREGGYVTLDPCGGAMARFGSGDTPFSPIAPMRVKETFLCSCCLISATLVPQVQFC</sequence>
<name>A0A3L6RLJ8_PANMI</name>
<dbReference type="EMBL" id="PQIB02000008">
    <property type="protein sequence ID" value="RLN04645.1"/>
    <property type="molecule type" value="Genomic_DNA"/>
</dbReference>
<dbReference type="Gene3D" id="3.30.465.10">
    <property type="match status" value="1"/>
</dbReference>